<reference evidence="8" key="1">
    <citation type="journal article" date="2020" name="mSystems">
        <title>Genome- and Community-Level Interaction Insights into Carbon Utilization and Element Cycling Functions of Hydrothermarchaeota in Hydrothermal Sediment.</title>
        <authorList>
            <person name="Zhou Z."/>
            <person name="Liu Y."/>
            <person name="Xu W."/>
            <person name="Pan J."/>
            <person name="Luo Z.H."/>
            <person name="Li M."/>
        </authorList>
    </citation>
    <scope>NUCLEOTIDE SEQUENCE</scope>
    <source>
        <strain evidence="8">HyVt-388</strain>
    </source>
</reference>
<comment type="catalytic activity">
    <reaction evidence="1 7">
        <text>L-glutamate = D-glutamate</text>
        <dbReference type="Rhea" id="RHEA:12813"/>
        <dbReference type="ChEBI" id="CHEBI:29985"/>
        <dbReference type="ChEBI" id="CHEBI:29986"/>
        <dbReference type="EC" id="5.1.1.3"/>
    </reaction>
</comment>
<keyword evidence="4 7" id="KW-0573">Peptidoglycan synthesis</keyword>
<evidence type="ECO:0000256" key="6">
    <source>
        <dbReference type="ARBA" id="ARBA00023316"/>
    </source>
</evidence>
<protein>
    <recommendedName>
        <fullName evidence="2 7">Glutamate racemase</fullName>
        <ecNumber evidence="2 7">5.1.1.3</ecNumber>
    </recommendedName>
</protein>
<evidence type="ECO:0000256" key="7">
    <source>
        <dbReference type="HAMAP-Rule" id="MF_00258"/>
    </source>
</evidence>
<dbReference type="InterPro" id="IPR004391">
    <property type="entry name" value="Glu_race"/>
</dbReference>
<evidence type="ECO:0000256" key="1">
    <source>
        <dbReference type="ARBA" id="ARBA00001602"/>
    </source>
</evidence>
<dbReference type="GO" id="GO:0008881">
    <property type="term" value="F:glutamate racemase activity"/>
    <property type="evidence" value="ECO:0007669"/>
    <property type="project" value="UniProtKB-UniRule"/>
</dbReference>
<sequence length="269" mass="29611">MEQLSDAPIGVFDSGIGGLTVVKEIRKILPGENIIYLGDTARLPYGTKSTEAIIQFSLENTRFLISRGAKFIVIACYSSTSVALDIIQKSCHIPVMGVIKPGVKKVLELSTTGRIGVIGTTLTIYSGAYEKAFRELDAQCEILGRACPLLVPLVEEGWLDHPATELIIGSYLQPLKDDDIDTLLLGCTHFPLLMDSIKKFMGPINYVDASREVGVELAERLKELKMYNQAERGSLSIYLTDLSMNFKEIGERFLGEPMKDFSRISLKGG</sequence>
<dbReference type="PANTHER" id="PTHR21198">
    <property type="entry name" value="GLUTAMATE RACEMASE"/>
    <property type="match status" value="1"/>
</dbReference>
<dbReference type="EMBL" id="DRIG01000062">
    <property type="protein sequence ID" value="HEC78643.1"/>
    <property type="molecule type" value="Genomic_DNA"/>
</dbReference>
<dbReference type="SUPFAM" id="SSF53681">
    <property type="entry name" value="Aspartate/glutamate racemase"/>
    <property type="match status" value="2"/>
</dbReference>
<dbReference type="PANTHER" id="PTHR21198:SF2">
    <property type="entry name" value="GLUTAMATE RACEMASE"/>
    <property type="match status" value="1"/>
</dbReference>
<keyword evidence="3 7" id="KW-0133">Cell shape</keyword>
<evidence type="ECO:0000256" key="2">
    <source>
        <dbReference type="ARBA" id="ARBA00013090"/>
    </source>
</evidence>
<feature type="binding site" evidence="7">
    <location>
        <begin position="13"/>
        <end position="14"/>
    </location>
    <ligand>
        <name>substrate</name>
    </ligand>
</feature>
<feature type="active site" description="Proton donor/acceptor" evidence="7">
    <location>
        <position position="76"/>
    </location>
</feature>
<proteinExistence type="inferred from homology"/>
<evidence type="ECO:0000256" key="5">
    <source>
        <dbReference type="ARBA" id="ARBA00023235"/>
    </source>
</evidence>
<comment type="caution">
    <text evidence="7">Lacks conserved residue(s) required for the propagation of feature annotation.</text>
</comment>
<gene>
    <name evidence="7" type="primary">murI</name>
    <name evidence="8" type="ORF">ENI34_05820</name>
</gene>
<feature type="active site" description="Proton donor/acceptor" evidence="7">
    <location>
        <position position="187"/>
    </location>
</feature>
<organism evidence="8 9">
    <name type="scientific">candidate division WOR-3 bacterium</name>
    <dbReference type="NCBI Taxonomy" id="2052148"/>
    <lineage>
        <taxon>Bacteria</taxon>
        <taxon>Bacteria division WOR-3</taxon>
    </lineage>
</organism>
<dbReference type="InterPro" id="IPR033134">
    <property type="entry name" value="Asp/Glu_racemase_AS_2"/>
</dbReference>
<comment type="pathway">
    <text evidence="7">Cell wall biogenesis; peptidoglycan biosynthesis.</text>
</comment>
<feature type="binding site" evidence="7">
    <location>
        <begin position="188"/>
        <end position="189"/>
    </location>
    <ligand>
        <name>substrate</name>
    </ligand>
</feature>
<dbReference type="NCBIfam" id="TIGR00067">
    <property type="entry name" value="glut_race"/>
    <property type="match status" value="1"/>
</dbReference>
<comment type="similarity">
    <text evidence="7">Belongs to the aspartate/glutamate racemases family.</text>
</comment>
<dbReference type="Pfam" id="PF01177">
    <property type="entry name" value="Asp_Glu_race"/>
    <property type="match status" value="1"/>
</dbReference>
<dbReference type="HAMAP" id="MF_00258">
    <property type="entry name" value="Glu_racemase"/>
    <property type="match status" value="1"/>
</dbReference>
<accession>A0A9C9K076</accession>
<dbReference type="GO" id="GO:0008360">
    <property type="term" value="P:regulation of cell shape"/>
    <property type="evidence" value="ECO:0007669"/>
    <property type="project" value="UniProtKB-KW"/>
</dbReference>
<evidence type="ECO:0000313" key="8">
    <source>
        <dbReference type="EMBL" id="HEC78643.1"/>
    </source>
</evidence>
<dbReference type="Gene3D" id="3.40.50.1860">
    <property type="match status" value="2"/>
</dbReference>
<keyword evidence="5 7" id="KW-0413">Isomerase</keyword>
<evidence type="ECO:0000256" key="4">
    <source>
        <dbReference type="ARBA" id="ARBA00022984"/>
    </source>
</evidence>
<dbReference type="GO" id="GO:0009252">
    <property type="term" value="P:peptidoglycan biosynthetic process"/>
    <property type="evidence" value="ECO:0007669"/>
    <property type="project" value="UniProtKB-UniRule"/>
</dbReference>
<dbReference type="EC" id="5.1.1.3" evidence="2 7"/>
<dbReference type="Proteomes" id="UP000885826">
    <property type="component" value="Unassembled WGS sequence"/>
</dbReference>
<evidence type="ECO:0000313" key="9">
    <source>
        <dbReference type="Proteomes" id="UP000885826"/>
    </source>
</evidence>
<comment type="function">
    <text evidence="7">Provides the (R)-glutamate required for cell wall biosynthesis.</text>
</comment>
<dbReference type="FunFam" id="3.40.50.1860:FF:000001">
    <property type="entry name" value="Glutamate racemase"/>
    <property type="match status" value="1"/>
</dbReference>
<feature type="binding site" evidence="7">
    <location>
        <begin position="45"/>
        <end position="46"/>
    </location>
    <ligand>
        <name>substrate</name>
    </ligand>
</feature>
<dbReference type="InterPro" id="IPR001920">
    <property type="entry name" value="Asp/Glu_race"/>
</dbReference>
<dbReference type="PROSITE" id="PS00924">
    <property type="entry name" value="ASP_GLU_RACEMASE_2"/>
    <property type="match status" value="1"/>
</dbReference>
<dbReference type="InterPro" id="IPR015942">
    <property type="entry name" value="Asp/Glu/hydantoin_racemase"/>
</dbReference>
<comment type="caution">
    <text evidence="8">The sequence shown here is derived from an EMBL/GenBank/DDBJ whole genome shotgun (WGS) entry which is preliminary data.</text>
</comment>
<evidence type="ECO:0000256" key="3">
    <source>
        <dbReference type="ARBA" id="ARBA00022960"/>
    </source>
</evidence>
<name>A0A9C9K076_UNCW3</name>
<dbReference type="GO" id="GO:0071555">
    <property type="term" value="P:cell wall organization"/>
    <property type="evidence" value="ECO:0007669"/>
    <property type="project" value="UniProtKB-KW"/>
</dbReference>
<dbReference type="AlphaFoldDB" id="A0A9C9K076"/>
<keyword evidence="6 7" id="KW-0961">Cell wall biogenesis/degradation</keyword>